<dbReference type="CDD" id="cd01367">
    <property type="entry name" value="KISc_KIF2_like"/>
    <property type="match status" value="1"/>
</dbReference>
<evidence type="ECO:0000256" key="1">
    <source>
        <dbReference type="ARBA" id="ARBA00004245"/>
    </source>
</evidence>
<feature type="compositionally biased region" description="Basic and acidic residues" evidence="6">
    <location>
        <begin position="95"/>
        <end position="111"/>
    </location>
</feature>
<keyword evidence="4" id="KW-0206">Cytoskeleton</keyword>
<feature type="compositionally biased region" description="Polar residues" evidence="6">
    <location>
        <begin position="617"/>
        <end position="641"/>
    </location>
</feature>
<proteinExistence type="inferred from homology"/>
<keyword evidence="10" id="KW-1185">Reference proteome</keyword>
<feature type="compositionally biased region" description="Polar residues" evidence="6">
    <location>
        <begin position="560"/>
        <end position="591"/>
    </location>
</feature>
<dbReference type="PROSITE" id="PS50067">
    <property type="entry name" value="KINESIN_MOTOR_2"/>
    <property type="match status" value="1"/>
</dbReference>
<dbReference type="PROSITE" id="PS50105">
    <property type="entry name" value="SAM_DOMAIN"/>
    <property type="match status" value="1"/>
</dbReference>
<evidence type="ECO:0000256" key="5">
    <source>
        <dbReference type="PROSITE-ProRule" id="PRU00283"/>
    </source>
</evidence>
<name>A0ABN8ST03_9CNID</name>
<comment type="similarity">
    <text evidence="5">Belongs to the TRAFAC class myosin-kinesin ATPase superfamily. Kinesin family.</text>
</comment>
<feature type="region of interest" description="Disordered" evidence="6">
    <location>
        <begin position="75"/>
        <end position="138"/>
    </location>
</feature>
<feature type="domain" description="SAM" evidence="8">
    <location>
        <begin position="12"/>
        <end position="67"/>
    </location>
</feature>
<sequence>MSKLNLTLYECLQQVSLEKYHGKFTERGILDVGGLLSLTMQDYPALGISSMADRQNLFYLIQTIKTMQVSSSQRGLLHNGTDNERLVPMEGPAVENKKDKKTGAKRPREATENSPVAIKIKSKTKDKSCASSSRPSTMSRSTEYAAGFYNYGVPSYKPKQSPIKRVHSRSDLGPSRIQVCVRKRPLSKAELMGNEEDVVMVTDKNTVVLTAPKLAVDLTKYTQKYQFVFDEAFDEHCSNKDVFQRTAQPLIKTVFNRGKATCFAYGCTGSGKTFTMLGNEEVQGIYILAASEIFTKLHNETHGKGLGLWISFYEIYCGQLFDLLNGRAKLFAREDANHQVCIAGLTERHVHNVEELMEVIEYGGGVRSTGATGVNSDSSRSHAILQLDVKVIHNEEHVGRFSFIDLAGCERAADVTDTDKQTRVEGAEINQSLLALKECIRALDLDSKHTPFRQSKLTQVLKDSFIGNCQTCMIATISPNKSCSENTLNTLRYADRVKELKKGIPVTLPSAPRPLTVPATMPEKDQLFCEDKNKALPGVARIQVNTILEHPQGPLRKLRTGNNGTNKTLRLNTSSSNTVLSPRGQDSTAVNNIPVGSPGNILGSNTKKGLKVLLHTSRPQTSPDVTTAKTQNLASRMQSKTRASKQKTSDNCTKSNGLTETLKEKCEEMPQQVQATCEESDKSSDILFVSASRLGSYNHLPEVVQQGNSTEELFKEHQNSQKLSYADKQLNESSPPSRNNRYGSGIKTRLSKLFSKGNTCMEEPKVVEPQTTRNEVRAPRLIPMPSGIHKPTRELVHMSLDFGEQDRSHLSLSQEQLVASHHTQLAMVTGLCQEEMVLLKQINSGQEDFRDYIRQLNDILTRKAACIASLQERLSKFPSQ</sequence>
<evidence type="ECO:0000313" key="10">
    <source>
        <dbReference type="Proteomes" id="UP001159427"/>
    </source>
</evidence>
<feature type="binding site" evidence="5">
    <location>
        <begin position="266"/>
        <end position="273"/>
    </location>
    <ligand>
        <name>ATP</name>
        <dbReference type="ChEBI" id="CHEBI:30616"/>
    </ligand>
</feature>
<dbReference type="InterPro" id="IPR013761">
    <property type="entry name" value="SAM/pointed_sf"/>
</dbReference>
<dbReference type="EMBL" id="CALNXI010003568">
    <property type="protein sequence ID" value="CAH3193703.1"/>
    <property type="molecule type" value="Genomic_DNA"/>
</dbReference>
<accession>A0ABN8ST03</accession>
<evidence type="ECO:0000256" key="3">
    <source>
        <dbReference type="ARBA" id="ARBA00022840"/>
    </source>
</evidence>
<dbReference type="InterPro" id="IPR001660">
    <property type="entry name" value="SAM"/>
</dbReference>
<feature type="region of interest" description="Disordered" evidence="6">
    <location>
        <begin position="617"/>
        <end position="656"/>
    </location>
</feature>
<dbReference type="InterPro" id="IPR027417">
    <property type="entry name" value="P-loop_NTPase"/>
</dbReference>
<keyword evidence="3 5" id="KW-0067">ATP-binding</keyword>
<dbReference type="Pfam" id="PF00225">
    <property type="entry name" value="Kinesin"/>
    <property type="match status" value="1"/>
</dbReference>
<feature type="domain" description="Kinesin motor" evidence="7">
    <location>
        <begin position="176"/>
        <end position="500"/>
    </location>
</feature>
<keyword evidence="4" id="KW-0963">Cytoplasm</keyword>
<dbReference type="SUPFAM" id="SSF47769">
    <property type="entry name" value="SAM/Pointed domain"/>
    <property type="match status" value="1"/>
</dbReference>
<feature type="compositionally biased region" description="Polar residues" evidence="6">
    <location>
        <begin position="731"/>
        <end position="742"/>
    </location>
</feature>
<dbReference type="PANTHER" id="PTHR47971:SF20">
    <property type="entry name" value="KINESIN-LIKE PROTEIN KIF24"/>
    <property type="match status" value="1"/>
</dbReference>
<dbReference type="Pfam" id="PF00536">
    <property type="entry name" value="SAM_1"/>
    <property type="match status" value="1"/>
</dbReference>
<dbReference type="Gene3D" id="3.40.850.10">
    <property type="entry name" value="Kinesin motor domain"/>
    <property type="match status" value="1"/>
</dbReference>
<comment type="caution">
    <text evidence="9">The sequence shown here is derived from an EMBL/GenBank/DDBJ whole genome shotgun (WGS) entry which is preliminary data.</text>
</comment>
<comment type="subcellular location">
    <subcellularLocation>
        <location evidence="1">Cytoplasm</location>
        <location evidence="1">Cytoskeleton</location>
    </subcellularLocation>
</comment>
<protein>
    <recommendedName>
        <fullName evidence="11">Kinesin-like protein KIF24</fullName>
    </recommendedName>
</protein>
<evidence type="ECO:0000256" key="2">
    <source>
        <dbReference type="ARBA" id="ARBA00022741"/>
    </source>
</evidence>
<dbReference type="PRINTS" id="PR00380">
    <property type="entry name" value="KINESINHEAVY"/>
</dbReference>
<dbReference type="SUPFAM" id="SSF52540">
    <property type="entry name" value="P-loop containing nucleoside triphosphate hydrolases"/>
    <property type="match status" value="1"/>
</dbReference>
<dbReference type="InterPro" id="IPR001752">
    <property type="entry name" value="Kinesin_motor_dom"/>
</dbReference>
<gene>
    <name evidence="9" type="ORF">PEVE_00026333</name>
</gene>
<evidence type="ECO:0000259" key="7">
    <source>
        <dbReference type="PROSITE" id="PS50067"/>
    </source>
</evidence>
<evidence type="ECO:0000259" key="8">
    <source>
        <dbReference type="PROSITE" id="PS50105"/>
    </source>
</evidence>
<feature type="compositionally biased region" description="Low complexity" evidence="6">
    <location>
        <begin position="129"/>
        <end position="138"/>
    </location>
</feature>
<organism evidence="9 10">
    <name type="scientific">Porites evermanni</name>
    <dbReference type="NCBI Taxonomy" id="104178"/>
    <lineage>
        <taxon>Eukaryota</taxon>
        <taxon>Metazoa</taxon>
        <taxon>Cnidaria</taxon>
        <taxon>Anthozoa</taxon>
        <taxon>Hexacorallia</taxon>
        <taxon>Scleractinia</taxon>
        <taxon>Fungiina</taxon>
        <taxon>Poritidae</taxon>
        <taxon>Porites</taxon>
    </lineage>
</organism>
<evidence type="ECO:0000256" key="4">
    <source>
        <dbReference type="ARBA" id="ARBA00023212"/>
    </source>
</evidence>
<dbReference type="SMART" id="SM00129">
    <property type="entry name" value="KISc"/>
    <property type="match status" value="1"/>
</dbReference>
<reference evidence="9 10" key="1">
    <citation type="submission" date="2022-05" db="EMBL/GenBank/DDBJ databases">
        <authorList>
            <consortium name="Genoscope - CEA"/>
            <person name="William W."/>
        </authorList>
    </citation>
    <scope>NUCLEOTIDE SEQUENCE [LARGE SCALE GENOMIC DNA]</scope>
</reference>
<dbReference type="Proteomes" id="UP001159427">
    <property type="component" value="Unassembled WGS sequence"/>
</dbReference>
<evidence type="ECO:0000313" key="9">
    <source>
        <dbReference type="EMBL" id="CAH3193703.1"/>
    </source>
</evidence>
<dbReference type="PANTHER" id="PTHR47971">
    <property type="entry name" value="KINESIN-RELATED PROTEIN 6"/>
    <property type="match status" value="1"/>
</dbReference>
<evidence type="ECO:0008006" key="11">
    <source>
        <dbReference type="Google" id="ProtNLM"/>
    </source>
</evidence>
<dbReference type="InterPro" id="IPR036961">
    <property type="entry name" value="Kinesin_motor_dom_sf"/>
</dbReference>
<keyword evidence="5" id="KW-0505">Motor protein</keyword>
<evidence type="ECO:0000256" key="6">
    <source>
        <dbReference type="SAM" id="MobiDB-lite"/>
    </source>
</evidence>
<dbReference type="Gene3D" id="1.10.150.50">
    <property type="entry name" value="Transcription Factor, Ets-1"/>
    <property type="match status" value="1"/>
</dbReference>
<feature type="region of interest" description="Disordered" evidence="6">
    <location>
        <begin position="718"/>
        <end position="746"/>
    </location>
</feature>
<feature type="region of interest" description="Disordered" evidence="6">
    <location>
        <begin position="553"/>
        <end position="595"/>
    </location>
</feature>
<keyword evidence="2 5" id="KW-0547">Nucleotide-binding</keyword>
<dbReference type="InterPro" id="IPR027640">
    <property type="entry name" value="Kinesin-like_fam"/>
</dbReference>